<dbReference type="Pfam" id="PF21082">
    <property type="entry name" value="MS_channel_3rd"/>
    <property type="match status" value="1"/>
</dbReference>
<evidence type="ECO:0000256" key="4">
    <source>
        <dbReference type="ARBA" id="ARBA00022692"/>
    </source>
</evidence>
<keyword evidence="4 7" id="KW-0812">Transmembrane</keyword>
<keyword evidence="3" id="KW-1003">Cell membrane</keyword>
<dbReference type="InterPro" id="IPR049142">
    <property type="entry name" value="MS_channel_1st"/>
</dbReference>
<feature type="domain" description="Mechanosensitive ion channel MscS" evidence="8">
    <location>
        <begin position="122"/>
        <end position="189"/>
    </location>
</feature>
<name>A0ABZ0IJJ0_9BACT</name>
<dbReference type="Pfam" id="PF21088">
    <property type="entry name" value="MS_channel_1st"/>
    <property type="match status" value="1"/>
</dbReference>
<dbReference type="PANTHER" id="PTHR30347">
    <property type="entry name" value="POTASSIUM CHANNEL RELATED"/>
    <property type="match status" value="1"/>
</dbReference>
<comment type="similarity">
    <text evidence="2">Belongs to the MscS (TC 1.A.23) family.</text>
</comment>
<organism evidence="11 12">
    <name type="scientific">Imperialibacter roseus</name>
    <dbReference type="NCBI Taxonomy" id="1324217"/>
    <lineage>
        <taxon>Bacteria</taxon>
        <taxon>Pseudomonadati</taxon>
        <taxon>Bacteroidota</taxon>
        <taxon>Cytophagia</taxon>
        <taxon>Cytophagales</taxon>
        <taxon>Flammeovirgaceae</taxon>
        <taxon>Imperialibacter</taxon>
    </lineage>
</organism>
<evidence type="ECO:0000313" key="11">
    <source>
        <dbReference type="EMBL" id="WOK04692.1"/>
    </source>
</evidence>
<keyword evidence="12" id="KW-1185">Reference proteome</keyword>
<dbReference type="EMBL" id="CP136051">
    <property type="protein sequence ID" value="WOK04692.1"/>
    <property type="molecule type" value="Genomic_DNA"/>
</dbReference>
<dbReference type="Pfam" id="PF00924">
    <property type="entry name" value="MS_channel_2nd"/>
    <property type="match status" value="1"/>
</dbReference>
<evidence type="ECO:0000256" key="1">
    <source>
        <dbReference type="ARBA" id="ARBA00004651"/>
    </source>
</evidence>
<keyword evidence="6 7" id="KW-0472">Membrane</keyword>
<dbReference type="RefSeq" id="WP_317487493.1">
    <property type="nucleotide sequence ID" value="NZ_CP136051.1"/>
</dbReference>
<feature type="transmembrane region" description="Helical" evidence="7">
    <location>
        <begin position="39"/>
        <end position="57"/>
    </location>
</feature>
<evidence type="ECO:0000256" key="6">
    <source>
        <dbReference type="ARBA" id="ARBA00023136"/>
    </source>
</evidence>
<dbReference type="InterPro" id="IPR052702">
    <property type="entry name" value="MscS-like_channel"/>
</dbReference>
<dbReference type="SUPFAM" id="SSF50182">
    <property type="entry name" value="Sm-like ribonucleoproteins"/>
    <property type="match status" value="1"/>
</dbReference>
<feature type="transmembrane region" description="Helical" evidence="7">
    <location>
        <begin position="78"/>
        <end position="95"/>
    </location>
</feature>
<comment type="subcellular location">
    <subcellularLocation>
        <location evidence="1">Cell membrane</location>
        <topology evidence="1">Multi-pass membrane protein</topology>
    </subcellularLocation>
</comment>
<proteinExistence type="inferred from homology"/>
<dbReference type="Gene3D" id="1.10.287.1260">
    <property type="match status" value="1"/>
</dbReference>
<feature type="transmembrane region" description="Helical" evidence="7">
    <location>
        <begin position="107"/>
        <end position="135"/>
    </location>
</feature>
<dbReference type="InterPro" id="IPR049278">
    <property type="entry name" value="MS_channel_C"/>
</dbReference>
<dbReference type="SUPFAM" id="SSF82689">
    <property type="entry name" value="Mechanosensitive channel protein MscS (YggB), C-terminal domain"/>
    <property type="match status" value="1"/>
</dbReference>
<gene>
    <name evidence="11" type="ORF">RT717_16550</name>
</gene>
<evidence type="ECO:0000259" key="8">
    <source>
        <dbReference type="Pfam" id="PF00924"/>
    </source>
</evidence>
<dbReference type="Gene3D" id="2.30.30.60">
    <property type="match status" value="1"/>
</dbReference>
<sequence>MEKVDDVGESIKGWWASFNELLQTPLFSFGDSEIDLGHIFYLVVSASILVFASRWLMRLVVNKLLKNTAMEKGMLQSVATLVRFGILVIGFIVIFQSAGIDLSSLSILAGALGVGIGFGLQNITNNFISGLIILFERPIKVGDRIEVGDIAGDVISINARATTIITNDNISVIVPNSEFISGTVINWSHSDRNVRFLFPVGVSYKEDPEKVKKILLEVADKNEHVLKSPPSSVMFDEFGDNSLNFYLGVWTSTHIEKPRVLKSELYFEIFKKFTEHGIEIPFPQRDLHIKTSPVTVEQIQSKLN</sequence>
<accession>A0ABZ0IJJ0</accession>
<dbReference type="InterPro" id="IPR011014">
    <property type="entry name" value="MscS_channel_TM-2"/>
</dbReference>
<protein>
    <submittedName>
        <fullName evidence="11">Mechanosensitive ion channel</fullName>
    </submittedName>
</protein>
<dbReference type="PANTHER" id="PTHR30347:SF1">
    <property type="entry name" value="MECHANOSENSITIVE CHANNEL MSCK"/>
    <property type="match status" value="1"/>
</dbReference>
<dbReference type="Gene3D" id="3.30.70.100">
    <property type="match status" value="1"/>
</dbReference>
<feature type="domain" description="Mechanosensitive ion channel MscS C-terminal" evidence="9">
    <location>
        <begin position="198"/>
        <end position="280"/>
    </location>
</feature>
<dbReference type="InterPro" id="IPR023408">
    <property type="entry name" value="MscS_beta-dom_sf"/>
</dbReference>
<dbReference type="Proteomes" id="UP001302349">
    <property type="component" value="Chromosome"/>
</dbReference>
<evidence type="ECO:0000256" key="2">
    <source>
        <dbReference type="ARBA" id="ARBA00008017"/>
    </source>
</evidence>
<evidence type="ECO:0000256" key="3">
    <source>
        <dbReference type="ARBA" id="ARBA00022475"/>
    </source>
</evidence>
<evidence type="ECO:0000256" key="7">
    <source>
        <dbReference type="SAM" id="Phobius"/>
    </source>
</evidence>
<dbReference type="InterPro" id="IPR010920">
    <property type="entry name" value="LSM_dom_sf"/>
</dbReference>
<evidence type="ECO:0000313" key="12">
    <source>
        <dbReference type="Proteomes" id="UP001302349"/>
    </source>
</evidence>
<dbReference type="InterPro" id="IPR006685">
    <property type="entry name" value="MscS_channel_2nd"/>
</dbReference>
<dbReference type="InterPro" id="IPR011066">
    <property type="entry name" value="MscS_channel_C_sf"/>
</dbReference>
<reference evidence="11 12" key="1">
    <citation type="journal article" date="2023" name="Microbiol. Resour. Announc.">
        <title>Complete Genome Sequence of Imperialibacter roseus strain P4T.</title>
        <authorList>
            <person name="Tizabi D.R."/>
            <person name="Bachvaroff T."/>
            <person name="Hill R.T."/>
        </authorList>
    </citation>
    <scope>NUCLEOTIDE SEQUENCE [LARGE SCALE GENOMIC DNA]</scope>
    <source>
        <strain evidence="11 12">P4T</strain>
    </source>
</reference>
<evidence type="ECO:0000259" key="10">
    <source>
        <dbReference type="Pfam" id="PF21088"/>
    </source>
</evidence>
<evidence type="ECO:0000259" key="9">
    <source>
        <dbReference type="Pfam" id="PF21082"/>
    </source>
</evidence>
<keyword evidence="5 7" id="KW-1133">Transmembrane helix</keyword>
<feature type="domain" description="Mechanosensitive ion channel transmembrane helices 2/3" evidence="10">
    <location>
        <begin position="80"/>
        <end position="121"/>
    </location>
</feature>
<dbReference type="SUPFAM" id="SSF82861">
    <property type="entry name" value="Mechanosensitive channel protein MscS (YggB), transmembrane region"/>
    <property type="match status" value="1"/>
</dbReference>
<evidence type="ECO:0000256" key="5">
    <source>
        <dbReference type="ARBA" id="ARBA00022989"/>
    </source>
</evidence>